<dbReference type="Pfam" id="PF03462">
    <property type="entry name" value="PCRF"/>
    <property type="match status" value="1"/>
</dbReference>
<organism evidence="4 5">
    <name type="scientific">Candidatus Colwellbacteria bacterium CG10_big_fil_rev_8_21_14_0_10_41_28</name>
    <dbReference type="NCBI Taxonomy" id="1974539"/>
    <lineage>
        <taxon>Bacteria</taxon>
        <taxon>Candidatus Colwelliibacteriota</taxon>
    </lineage>
</organism>
<reference evidence="5" key="1">
    <citation type="submission" date="2017-09" db="EMBL/GenBank/DDBJ databases">
        <title>Depth-based differentiation of microbial function through sediment-hosted aquifers and enrichment of novel symbionts in the deep terrestrial subsurface.</title>
        <authorList>
            <person name="Probst A.J."/>
            <person name="Ladd B."/>
            <person name="Jarett J.K."/>
            <person name="Geller-Mcgrath D.E."/>
            <person name="Sieber C.M.K."/>
            <person name="Emerson J.B."/>
            <person name="Anantharaman K."/>
            <person name="Thomas B.C."/>
            <person name="Malmstrom R."/>
            <person name="Stieglmeier M."/>
            <person name="Klingl A."/>
            <person name="Woyke T."/>
            <person name="Ryan C.M."/>
            <person name="Banfield J.F."/>
        </authorList>
    </citation>
    <scope>NUCLEOTIDE SEQUENCE [LARGE SCALE GENOMIC DNA]</scope>
</reference>
<dbReference type="AlphaFoldDB" id="A0A2H0VHV1"/>
<accession>A0A2H0VHV1</accession>
<dbReference type="SUPFAM" id="SSF75620">
    <property type="entry name" value="Release factor"/>
    <property type="match status" value="1"/>
</dbReference>
<dbReference type="SMART" id="SM00937">
    <property type="entry name" value="PCRF"/>
    <property type="match status" value="1"/>
</dbReference>
<dbReference type="Proteomes" id="UP000230776">
    <property type="component" value="Unassembled WGS sequence"/>
</dbReference>
<protein>
    <submittedName>
        <fullName evidence="4">Peptide chain release factor 2</fullName>
    </submittedName>
</protein>
<dbReference type="InterPro" id="IPR000352">
    <property type="entry name" value="Pep_chain_release_fac_I"/>
</dbReference>
<dbReference type="InterPro" id="IPR045853">
    <property type="entry name" value="Pep_chain_release_fac_I_sf"/>
</dbReference>
<feature type="domain" description="Prokaryotic-type class I peptide chain release factors" evidence="3">
    <location>
        <begin position="201"/>
        <end position="217"/>
    </location>
</feature>
<evidence type="ECO:0000259" key="3">
    <source>
        <dbReference type="PROSITE" id="PS00745"/>
    </source>
</evidence>
<evidence type="ECO:0000256" key="1">
    <source>
        <dbReference type="ARBA" id="ARBA00010835"/>
    </source>
</evidence>
<dbReference type="EMBL" id="PFAG01000003">
    <property type="protein sequence ID" value="PIR98684.1"/>
    <property type="molecule type" value="Genomic_DNA"/>
</dbReference>
<dbReference type="Gene3D" id="1.20.58.410">
    <property type="entry name" value="Release factor"/>
    <property type="match status" value="1"/>
</dbReference>
<dbReference type="PANTHER" id="PTHR43116:SF3">
    <property type="entry name" value="CLASS I PEPTIDE CHAIN RELEASE FACTOR"/>
    <property type="match status" value="1"/>
</dbReference>
<dbReference type="PANTHER" id="PTHR43116">
    <property type="entry name" value="PEPTIDE CHAIN RELEASE FACTOR 2"/>
    <property type="match status" value="1"/>
</dbReference>
<dbReference type="Pfam" id="PF00472">
    <property type="entry name" value="RF-1"/>
    <property type="match status" value="1"/>
</dbReference>
<evidence type="ECO:0000256" key="2">
    <source>
        <dbReference type="ARBA" id="ARBA00022481"/>
    </source>
</evidence>
<comment type="similarity">
    <text evidence="1">Belongs to the prokaryotic/mitochondrial release factor family.</text>
</comment>
<dbReference type="Gene3D" id="3.30.70.1660">
    <property type="match status" value="1"/>
</dbReference>
<proteinExistence type="inferred from homology"/>
<dbReference type="GO" id="GO:0005737">
    <property type="term" value="C:cytoplasm"/>
    <property type="evidence" value="ECO:0007669"/>
    <property type="project" value="UniProtKB-ARBA"/>
</dbReference>
<keyword evidence="2" id="KW-0488">Methylation</keyword>
<comment type="caution">
    <text evidence="4">The sequence shown here is derived from an EMBL/GenBank/DDBJ whole genome shotgun (WGS) entry which is preliminary data.</text>
</comment>
<name>A0A2H0VHV1_9BACT</name>
<dbReference type="InterPro" id="IPR005139">
    <property type="entry name" value="PCRF"/>
</dbReference>
<dbReference type="PROSITE" id="PS00745">
    <property type="entry name" value="RF_PROK_I"/>
    <property type="match status" value="1"/>
</dbReference>
<evidence type="ECO:0000313" key="5">
    <source>
        <dbReference type="Proteomes" id="UP000230776"/>
    </source>
</evidence>
<dbReference type="Gene3D" id="3.30.160.20">
    <property type="match status" value="1"/>
</dbReference>
<sequence length="322" mass="36618">MNEENQNLGEIVRKLGEQFQIEKKRIKLKELDAEIGDPDLWKNSRELAEEKAREAGILKDLIEKFDKISSLEDVEALEMRVFLSDKKDPLNAAISVYPGVGGDDAADWARILIDMYKGYANVKEWKSRMISDNTLEIMGDFAYGFLKKEAGVHRLVRISPFDSKGLRHTSFALVEVLPDIGVKDFEKIKIPESDIRLEFTRSGGPGGQNVNKVETAVRVIHTPTGVAAASDAERSQVQNREKALKLLKVKLIKLMEERQAKEIGELKTKEKPEWGSQIRSYVMHPYKMVKDHRTEVETSRVDDVLSGQLDEFVQAEVRLDHK</sequence>
<dbReference type="GO" id="GO:0003747">
    <property type="term" value="F:translation release factor activity"/>
    <property type="evidence" value="ECO:0007669"/>
    <property type="project" value="InterPro"/>
</dbReference>
<evidence type="ECO:0000313" key="4">
    <source>
        <dbReference type="EMBL" id="PIR98684.1"/>
    </source>
</evidence>
<gene>
    <name evidence="4" type="ORF">COT88_00230</name>
</gene>